<reference evidence="1 2" key="1">
    <citation type="submission" date="2014-07" db="EMBL/GenBank/DDBJ databases">
        <title>Genome Sequencing of Dermacoccus nishinomiyaensis.</title>
        <authorList>
            <person name="Hong K.W."/>
            <person name="Chan K.G."/>
        </authorList>
    </citation>
    <scope>NUCLEOTIDE SEQUENCE [LARGE SCALE GENOMIC DNA]</scope>
    <source>
        <strain evidence="1 2">M25</strain>
    </source>
</reference>
<dbReference type="EMBL" id="CP008889">
    <property type="protein sequence ID" value="AIF39966.1"/>
    <property type="molecule type" value="Genomic_DNA"/>
</dbReference>
<organism evidence="1 2">
    <name type="scientific">Dermacoccus nishinomiyaensis</name>
    <dbReference type="NCBI Taxonomy" id="1274"/>
    <lineage>
        <taxon>Bacteria</taxon>
        <taxon>Bacillati</taxon>
        <taxon>Actinomycetota</taxon>
        <taxon>Actinomycetes</taxon>
        <taxon>Micrococcales</taxon>
        <taxon>Dermacoccaceae</taxon>
        <taxon>Dermacoccus</taxon>
    </lineage>
</organism>
<accession>A0A075JCG7</accession>
<sequence>MPTSEYVTTHAGSGVINAVLAGMLGLLAVTVFVVGALIGATGLLVRRACRADPEQNEASAPGSAPGGTRTVTA</sequence>
<dbReference type="HOGENOM" id="CLU_2698549_0_0_11"/>
<name>A0A075JCG7_9MICO</name>
<evidence type="ECO:0000313" key="1">
    <source>
        <dbReference type="EMBL" id="AIF39966.1"/>
    </source>
</evidence>
<dbReference type="RefSeq" id="WP_038566657.1">
    <property type="nucleotide sequence ID" value="NZ_CAKZHM010000120.1"/>
</dbReference>
<gene>
    <name evidence="1" type="ORF">HX89_02080</name>
</gene>
<protein>
    <submittedName>
        <fullName evidence="1">Uncharacterized protein</fullName>
    </submittedName>
</protein>
<evidence type="ECO:0000313" key="2">
    <source>
        <dbReference type="Proteomes" id="UP000027986"/>
    </source>
</evidence>
<dbReference type="AlphaFoldDB" id="A0A075JCG7"/>
<keyword evidence="2" id="KW-1185">Reference proteome</keyword>
<dbReference type="GeneID" id="41840028"/>
<dbReference type="KEGG" id="dni:HX89_02080"/>
<proteinExistence type="predicted"/>
<dbReference type="Proteomes" id="UP000027986">
    <property type="component" value="Chromosome"/>
</dbReference>